<accession>A0A512AZT0</accession>
<sequence length="375" mass="40286">MVGWRYMKHLICIILILFCYRAGAGTNQVVQDNNDTTTVETADSTRNSFSVGLLAGNNSYFFGRSTDVAYPYLAANFSYKLKSGFWVGTTLYHIKGVKNYIDETNLSAGWDFTLSDRLDGSLSYTRYIYGSDNPLLQSVASNLATATLSYDWSFLYTSLTANYLFGEFNDAFLSLNNSRYFEKKGIFSQTDYLGVDPAINLLAGTQFFTQSYTTKIEEANTGNNGNGNGNNGNGNGNSGNNGNNGNGNNGNGNGNNGNGNGNGNNGNGNGNNGNGNGNGGNNGNGNNGNSGNNGNTGNGNSGTGTGTGTTTTITTTIIQESKFTLLNYGFTLPVIYGFGNNSFELSWRYLIPTNVPTEFSSKPRSFLTFSYYHTF</sequence>
<feature type="chain" id="PRO_5021995029" description="Outer membrane protein beta-barrel domain-containing protein" evidence="2">
    <location>
        <begin position="25"/>
        <end position="375"/>
    </location>
</feature>
<dbReference type="AlphaFoldDB" id="A0A512AZT0"/>
<reference evidence="3 4" key="1">
    <citation type="submission" date="2019-07" db="EMBL/GenBank/DDBJ databases">
        <title>Whole genome shotgun sequence of Adhaeribacter aerolatus NBRC 106133.</title>
        <authorList>
            <person name="Hosoyama A."/>
            <person name="Uohara A."/>
            <person name="Ohji S."/>
            <person name="Ichikawa N."/>
        </authorList>
    </citation>
    <scope>NUCLEOTIDE SEQUENCE [LARGE SCALE GENOMIC DNA]</scope>
    <source>
        <strain evidence="3 4">NBRC 106133</strain>
    </source>
</reference>
<protein>
    <recommendedName>
        <fullName evidence="5">Outer membrane protein beta-barrel domain-containing protein</fullName>
    </recommendedName>
</protein>
<feature type="signal peptide" evidence="2">
    <location>
        <begin position="1"/>
        <end position="24"/>
    </location>
</feature>
<organism evidence="3 4">
    <name type="scientific">Adhaeribacter aerolatus</name>
    <dbReference type="NCBI Taxonomy" id="670289"/>
    <lineage>
        <taxon>Bacteria</taxon>
        <taxon>Pseudomonadati</taxon>
        <taxon>Bacteroidota</taxon>
        <taxon>Cytophagia</taxon>
        <taxon>Cytophagales</taxon>
        <taxon>Hymenobacteraceae</taxon>
        <taxon>Adhaeribacter</taxon>
    </lineage>
</organism>
<feature type="region of interest" description="Disordered" evidence="1">
    <location>
        <begin position="219"/>
        <end position="307"/>
    </location>
</feature>
<evidence type="ECO:0000256" key="1">
    <source>
        <dbReference type="SAM" id="MobiDB-lite"/>
    </source>
</evidence>
<feature type="compositionally biased region" description="Gly residues" evidence="1">
    <location>
        <begin position="294"/>
        <end position="307"/>
    </location>
</feature>
<gene>
    <name evidence="3" type="ORF">AAE02nite_28800</name>
</gene>
<feature type="compositionally biased region" description="Gly residues" evidence="1">
    <location>
        <begin position="224"/>
        <end position="288"/>
    </location>
</feature>
<dbReference type="Proteomes" id="UP000321532">
    <property type="component" value="Unassembled WGS sequence"/>
</dbReference>
<comment type="caution">
    <text evidence="3">The sequence shown here is derived from an EMBL/GenBank/DDBJ whole genome shotgun (WGS) entry which is preliminary data.</text>
</comment>
<proteinExistence type="predicted"/>
<keyword evidence="2" id="KW-0732">Signal</keyword>
<name>A0A512AZT0_9BACT</name>
<evidence type="ECO:0000256" key="2">
    <source>
        <dbReference type="SAM" id="SignalP"/>
    </source>
</evidence>
<evidence type="ECO:0000313" key="4">
    <source>
        <dbReference type="Proteomes" id="UP000321532"/>
    </source>
</evidence>
<evidence type="ECO:0000313" key="3">
    <source>
        <dbReference type="EMBL" id="GEO05216.1"/>
    </source>
</evidence>
<dbReference type="EMBL" id="BJYS01000021">
    <property type="protein sequence ID" value="GEO05216.1"/>
    <property type="molecule type" value="Genomic_DNA"/>
</dbReference>
<keyword evidence="4" id="KW-1185">Reference proteome</keyword>
<evidence type="ECO:0008006" key="5">
    <source>
        <dbReference type="Google" id="ProtNLM"/>
    </source>
</evidence>